<reference evidence="1 2" key="1">
    <citation type="submission" date="2021-03" db="EMBL/GenBank/DDBJ databases">
        <title>Sneathiella sp. CAU 1612 isolated from Kang Won-do.</title>
        <authorList>
            <person name="Kim W."/>
        </authorList>
    </citation>
    <scope>NUCLEOTIDE SEQUENCE [LARGE SCALE GENOMIC DNA]</scope>
    <source>
        <strain evidence="1 2">CAU 1612</strain>
    </source>
</reference>
<protein>
    <recommendedName>
        <fullName evidence="3">DUF2235 domain-containing protein</fullName>
    </recommendedName>
</protein>
<dbReference type="Proteomes" id="UP000664761">
    <property type="component" value="Unassembled WGS sequence"/>
</dbReference>
<proteinExistence type="predicted"/>
<evidence type="ECO:0000313" key="1">
    <source>
        <dbReference type="EMBL" id="MBO0335292.1"/>
    </source>
</evidence>
<name>A0ABS3FBI2_9PROT</name>
<evidence type="ECO:0000313" key="2">
    <source>
        <dbReference type="Proteomes" id="UP000664761"/>
    </source>
</evidence>
<comment type="caution">
    <text evidence="1">The sequence shown here is derived from an EMBL/GenBank/DDBJ whole genome shotgun (WGS) entry which is preliminary data.</text>
</comment>
<organism evidence="1 2">
    <name type="scientific">Sneathiella sedimenti</name>
    <dbReference type="NCBI Taxonomy" id="2816034"/>
    <lineage>
        <taxon>Bacteria</taxon>
        <taxon>Pseudomonadati</taxon>
        <taxon>Pseudomonadota</taxon>
        <taxon>Alphaproteobacteria</taxon>
        <taxon>Sneathiellales</taxon>
        <taxon>Sneathiellaceae</taxon>
        <taxon>Sneathiella</taxon>
    </lineage>
</organism>
<evidence type="ECO:0008006" key="3">
    <source>
        <dbReference type="Google" id="ProtNLM"/>
    </source>
</evidence>
<accession>A0ABS3FBI2</accession>
<dbReference type="EMBL" id="JAFLNC010000006">
    <property type="protein sequence ID" value="MBO0335292.1"/>
    <property type="molecule type" value="Genomic_DNA"/>
</dbReference>
<sequence length="288" mass="32205">MALFDLVIMVDWSAAASPGPAKPSADRCWLAWGAKGNLSNAEYFRTRSACMERIHELLVDFDGSACVGFDFPFGYPAGSGLGGGRAAAAYIARNLTSDTSDKNNRFEVAANFNETISGGAGPFWGCPASAASEYLTVKKPDFNHDEFTEWRIVEKFLRDERRENSISTVWKLYTTGSVGSQSLTGLKELNDLARQPDLAHRIRFWPFETNWEVDLDGIILTEIWPSLNSHTSYDHPIKDARQVLACRDWLLDKIASGEAREAFSAPRWLALPDERKCRMEEGWILGVR</sequence>
<gene>
    <name evidence="1" type="ORF">J0X12_16850</name>
</gene>
<keyword evidence="2" id="KW-1185">Reference proteome</keyword>
<dbReference type="RefSeq" id="WP_207047609.1">
    <property type="nucleotide sequence ID" value="NZ_JAFLNC010000006.1"/>
</dbReference>